<dbReference type="Gene3D" id="2.30.30.60">
    <property type="match status" value="1"/>
</dbReference>
<feature type="domain" description="Mechanosensitive ion channel MscS C-terminal" evidence="13">
    <location>
        <begin position="1047"/>
        <end position="1129"/>
    </location>
</feature>
<evidence type="ECO:0000256" key="5">
    <source>
        <dbReference type="ARBA" id="ARBA00022989"/>
    </source>
</evidence>
<feature type="transmembrane region" description="Helical" evidence="9">
    <location>
        <begin position="762"/>
        <end position="783"/>
    </location>
</feature>
<feature type="transmembrane region" description="Helical" evidence="9">
    <location>
        <begin position="574"/>
        <end position="602"/>
    </location>
</feature>
<evidence type="ECO:0000256" key="3">
    <source>
        <dbReference type="ARBA" id="ARBA00022475"/>
    </source>
</evidence>
<dbReference type="PANTHER" id="PTHR30347">
    <property type="entry name" value="POTASSIUM CHANNEL RELATED"/>
    <property type="match status" value="1"/>
</dbReference>
<evidence type="ECO:0000256" key="2">
    <source>
        <dbReference type="ARBA" id="ARBA00008017"/>
    </source>
</evidence>
<dbReference type="InterPro" id="IPR025692">
    <property type="entry name" value="MscS_IM_dom1"/>
</dbReference>
<evidence type="ECO:0000259" key="11">
    <source>
        <dbReference type="Pfam" id="PF12794"/>
    </source>
</evidence>
<feature type="transmembrane region" description="Helical" evidence="9">
    <location>
        <begin position="924"/>
        <end position="946"/>
    </location>
</feature>
<dbReference type="SUPFAM" id="SSF50182">
    <property type="entry name" value="Sm-like ribonucleoproteins"/>
    <property type="match status" value="1"/>
</dbReference>
<evidence type="ECO:0000256" key="6">
    <source>
        <dbReference type="ARBA" id="ARBA00023136"/>
    </source>
</evidence>
<feature type="region of interest" description="Disordered" evidence="8">
    <location>
        <begin position="1146"/>
        <end position="1173"/>
    </location>
</feature>
<evidence type="ECO:0000256" key="1">
    <source>
        <dbReference type="ARBA" id="ARBA00004651"/>
    </source>
</evidence>
<keyword evidence="4 9" id="KW-0812">Transmembrane</keyword>
<feature type="coiled-coil region" evidence="7">
    <location>
        <begin position="153"/>
        <end position="215"/>
    </location>
</feature>
<evidence type="ECO:0000256" key="9">
    <source>
        <dbReference type="SAM" id="Phobius"/>
    </source>
</evidence>
<evidence type="ECO:0000313" key="15">
    <source>
        <dbReference type="EMBL" id="QEG33297.1"/>
    </source>
</evidence>
<dbReference type="InterPro" id="IPR006685">
    <property type="entry name" value="MscS_channel_2nd"/>
</dbReference>
<dbReference type="InterPro" id="IPR049142">
    <property type="entry name" value="MS_channel_1st"/>
</dbReference>
<evidence type="ECO:0000256" key="8">
    <source>
        <dbReference type="SAM" id="MobiDB-lite"/>
    </source>
</evidence>
<dbReference type="OrthoDB" id="9809206at2"/>
<dbReference type="EMBL" id="CP042913">
    <property type="protein sequence ID" value="QEG33297.1"/>
    <property type="molecule type" value="Genomic_DNA"/>
</dbReference>
<feature type="transmembrane region" description="Helical" evidence="9">
    <location>
        <begin position="536"/>
        <end position="553"/>
    </location>
</feature>
<dbReference type="AlphaFoldDB" id="A0A5B9Q2P7"/>
<comment type="subcellular location">
    <subcellularLocation>
        <location evidence="1">Cell membrane</location>
        <topology evidence="1">Multi-pass membrane protein</topology>
    </subcellularLocation>
</comment>
<dbReference type="GO" id="GO:0008381">
    <property type="term" value="F:mechanosensitive monoatomic ion channel activity"/>
    <property type="evidence" value="ECO:0007669"/>
    <property type="project" value="UniProtKB-ARBA"/>
</dbReference>
<name>A0A5B9Q2P7_9BACT</name>
<dbReference type="Proteomes" id="UP000323917">
    <property type="component" value="Chromosome"/>
</dbReference>
<keyword evidence="5 9" id="KW-1133">Transmembrane helix</keyword>
<evidence type="ECO:0000256" key="7">
    <source>
        <dbReference type="SAM" id="Coils"/>
    </source>
</evidence>
<organism evidence="15 16">
    <name type="scientific">Bythopirellula goksoeyrii</name>
    <dbReference type="NCBI Taxonomy" id="1400387"/>
    <lineage>
        <taxon>Bacteria</taxon>
        <taxon>Pseudomonadati</taxon>
        <taxon>Planctomycetota</taxon>
        <taxon>Planctomycetia</taxon>
        <taxon>Pirellulales</taxon>
        <taxon>Lacipirellulaceae</taxon>
        <taxon>Bythopirellula</taxon>
    </lineage>
</organism>
<feature type="transmembrane region" description="Helical" evidence="9">
    <location>
        <begin position="843"/>
        <end position="860"/>
    </location>
</feature>
<feature type="transmembrane region" description="Helical" evidence="9">
    <location>
        <begin position="659"/>
        <end position="677"/>
    </location>
</feature>
<dbReference type="InterPro" id="IPR052702">
    <property type="entry name" value="MscS-like_channel"/>
</dbReference>
<dbReference type="InterPro" id="IPR011066">
    <property type="entry name" value="MscS_channel_C_sf"/>
</dbReference>
<dbReference type="RefSeq" id="WP_148072085.1">
    <property type="nucleotide sequence ID" value="NZ_CP042913.1"/>
</dbReference>
<keyword evidence="16" id="KW-1185">Reference proteome</keyword>
<evidence type="ECO:0000259" key="13">
    <source>
        <dbReference type="Pfam" id="PF21082"/>
    </source>
</evidence>
<dbReference type="Gene3D" id="3.30.70.100">
    <property type="match status" value="1"/>
</dbReference>
<evidence type="ECO:0000259" key="12">
    <source>
        <dbReference type="Pfam" id="PF12795"/>
    </source>
</evidence>
<dbReference type="InterPro" id="IPR049278">
    <property type="entry name" value="MS_channel_C"/>
</dbReference>
<feature type="transmembrane region" description="Helical" evidence="9">
    <location>
        <begin position="883"/>
        <end position="903"/>
    </location>
</feature>
<keyword evidence="6 9" id="KW-0472">Membrane</keyword>
<evidence type="ECO:0000313" key="16">
    <source>
        <dbReference type="Proteomes" id="UP000323917"/>
    </source>
</evidence>
<feature type="domain" description="Mechanosensitive ion channel MscS" evidence="10">
    <location>
        <begin position="973"/>
        <end position="1038"/>
    </location>
</feature>
<dbReference type="Pfam" id="PF21082">
    <property type="entry name" value="MS_channel_3rd"/>
    <property type="match status" value="1"/>
</dbReference>
<feature type="domain" description="Mechanosensitive ion channel inner membrane" evidence="11">
    <location>
        <begin position="539"/>
        <end position="869"/>
    </location>
</feature>
<feature type="transmembrane region" description="Helical" evidence="9">
    <location>
        <begin position="614"/>
        <end position="632"/>
    </location>
</feature>
<dbReference type="SUPFAM" id="SSF82689">
    <property type="entry name" value="Mechanosensitive channel protein MscS (YggB), C-terminal domain"/>
    <property type="match status" value="1"/>
</dbReference>
<protein>
    <submittedName>
        <fullName evidence="15">Miniconductance mechanosensitive channel MscM</fullName>
    </submittedName>
</protein>
<dbReference type="GO" id="GO:0005886">
    <property type="term" value="C:plasma membrane"/>
    <property type="evidence" value="ECO:0007669"/>
    <property type="project" value="UniProtKB-SubCell"/>
</dbReference>
<proteinExistence type="inferred from homology"/>
<feature type="transmembrane region" description="Helical" evidence="9">
    <location>
        <begin position="689"/>
        <end position="710"/>
    </location>
</feature>
<keyword evidence="7" id="KW-0175">Coiled coil</keyword>
<feature type="region of interest" description="Disordered" evidence="8">
    <location>
        <begin position="31"/>
        <end position="64"/>
    </location>
</feature>
<gene>
    <name evidence="15" type="primary">mscM</name>
    <name evidence="15" type="ORF">Pr1d_05580</name>
</gene>
<feature type="compositionally biased region" description="Polar residues" evidence="8">
    <location>
        <begin position="37"/>
        <end position="48"/>
    </location>
</feature>
<dbReference type="KEGG" id="bgok:Pr1d_05580"/>
<evidence type="ECO:0000256" key="4">
    <source>
        <dbReference type="ARBA" id="ARBA00022692"/>
    </source>
</evidence>
<feature type="domain" description="Mechanosensitive ion channel transmembrane helices 2/3" evidence="14">
    <location>
        <begin position="932"/>
        <end position="971"/>
    </location>
</feature>
<dbReference type="InterPro" id="IPR023408">
    <property type="entry name" value="MscS_beta-dom_sf"/>
</dbReference>
<dbReference type="PANTHER" id="PTHR30347:SF1">
    <property type="entry name" value="MECHANOSENSITIVE CHANNEL MSCK"/>
    <property type="match status" value="1"/>
</dbReference>
<keyword evidence="3" id="KW-1003">Cell membrane</keyword>
<comment type="similarity">
    <text evidence="2">Belongs to the MscS (TC 1.A.23) family.</text>
</comment>
<sequence>MRTDLLRRSALISLGLSIFWSLVVPLSAQSPPAPIAQSDTSAAQNPVATSPEAPASATDVDTDQIAEKIPPADEIRQRISSLESATIDEVTKAKATEVYQETLSALGVLEQQLAETAHFQSLIESYESDLNDIKKLQSELPSEVPAVDDDQSVEQLEAEVSHREQELKQLRDKLDDSNTKLKKRAEALATFPKQIANTQAKLDDISKQLDQAKEKETTDAVTGARLTYLQAERAALSATLETIKKTREYYAMSGDLAQIRRDYRAKKLAQDEKYLATLREIVNQSRLTEANQQASAAASAAAVKRPEAIAELANSNAALAKDQAEIVNKIAKLDQKLEATDELLEKVSNAKKLSEERIAAAGRTEASGQQLRQQQEQLPDTQGIAREIALRGSEQSDAIYSQYEMLEERNAAEDADLDERVSQVLENVPADQHDAAEQEVRTLLESQRTILDSTIDNYAKYVEKLNNLTAMQGELKRTTQEYQEFIAANVLWIRSCTIPSLSDLKPMAGALAWSLDPSSWRDVVATFWKHSGKSPTVVGLFALVLLVSLYYHRQMRVRLREIGEQSAKRTCTKIWPTFEAIWITLLLALPWPTLLGFIGWWIDSPLNESEFVRALSVALKFTAVCLLLLEFLRHLCRSGGLADAHFDWPHACLSQIRRMIRGLIWVGIPLTLWLTGLETQNVEKLWSSTLGRACFVAIMLFMTLCFYRMLLASSSPFKQVLVKRTNTRSGFFYNLWAPVVAALPLLLAILAVIGYYYTAQQISLRLLQSAAVILSLLVLGALTKRWILLNRRRLAREQARQKRAAALAAAEAAPDSAGEAPPPVDPLEDEVDLVALGEQTNNLIVSVLVLAGILLAWFIWQDLLPAISYAAASPVSTSLFGELFTWGNVIRFLIVVAASFVIVRNVPALLEFAVLQHLPMDSGARYAVTSICRYTLVAIAMVLAYLSLGFDGSSIQWLVAAMGVGLGFGLQEIFANFVSGIILLFERPIRVGDIVTLDDKTGTVSRIRMRATTLVDWERKEFIVPNKDFVTQRLLNWTLNDMTIRVNILVGVAYGSDTELACKLLKETAVEHPMVLKEPEPLAVFFGFGDSALNLQLFAFVSNLEQRWHAIHELHSAIDRKFKAAGLEISFPQRDLHIRSLPTDWHQQGSATTASGQTNGKAAESSSSKSREK</sequence>
<dbReference type="InterPro" id="IPR011014">
    <property type="entry name" value="MscS_channel_TM-2"/>
</dbReference>
<dbReference type="InterPro" id="IPR010920">
    <property type="entry name" value="LSM_dom_sf"/>
</dbReference>
<dbReference type="Pfam" id="PF12795">
    <property type="entry name" value="MscS_porin"/>
    <property type="match status" value="1"/>
</dbReference>
<dbReference type="Pfam" id="PF21088">
    <property type="entry name" value="MS_channel_1st"/>
    <property type="match status" value="1"/>
</dbReference>
<feature type="transmembrane region" description="Helical" evidence="9">
    <location>
        <begin position="731"/>
        <end position="756"/>
    </location>
</feature>
<feature type="domain" description="Mechanosensitive ion channel MscS porin" evidence="12">
    <location>
        <begin position="79"/>
        <end position="301"/>
    </location>
</feature>
<evidence type="ECO:0000259" key="10">
    <source>
        <dbReference type="Pfam" id="PF00924"/>
    </source>
</evidence>
<dbReference type="Pfam" id="PF12794">
    <property type="entry name" value="MscS_TM"/>
    <property type="match status" value="1"/>
</dbReference>
<reference evidence="15 16" key="1">
    <citation type="submission" date="2019-08" db="EMBL/GenBank/DDBJ databases">
        <title>Deep-cultivation of Planctomycetes and their phenomic and genomic characterization uncovers novel biology.</title>
        <authorList>
            <person name="Wiegand S."/>
            <person name="Jogler M."/>
            <person name="Boedeker C."/>
            <person name="Pinto D."/>
            <person name="Vollmers J."/>
            <person name="Rivas-Marin E."/>
            <person name="Kohn T."/>
            <person name="Peeters S.H."/>
            <person name="Heuer A."/>
            <person name="Rast P."/>
            <person name="Oberbeckmann S."/>
            <person name="Bunk B."/>
            <person name="Jeske O."/>
            <person name="Meyerdierks A."/>
            <person name="Storesund J.E."/>
            <person name="Kallscheuer N."/>
            <person name="Luecker S."/>
            <person name="Lage O.M."/>
            <person name="Pohl T."/>
            <person name="Merkel B.J."/>
            <person name="Hornburger P."/>
            <person name="Mueller R.-W."/>
            <person name="Bruemmer F."/>
            <person name="Labrenz M."/>
            <person name="Spormann A.M."/>
            <person name="Op den Camp H."/>
            <person name="Overmann J."/>
            <person name="Amann R."/>
            <person name="Jetten M.S.M."/>
            <person name="Mascher T."/>
            <person name="Medema M.H."/>
            <person name="Devos D.P."/>
            <person name="Kaster A.-K."/>
            <person name="Ovreas L."/>
            <person name="Rohde M."/>
            <person name="Galperin M.Y."/>
            <person name="Jogler C."/>
        </authorList>
    </citation>
    <scope>NUCLEOTIDE SEQUENCE [LARGE SCALE GENOMIC DNA]</scope>
    <source>
        <strain evidence="15 16">Pr1d</strain>
    </source>
</reference>
<feature type="compositionally biased region" description="Low complexity" evidence="8">
    <location>
        <begin position="1161"/>
        <end position="1173"/>
    </location>
</feature>
<evidence type="ECO:0000259" key="14">
    <source>
        <dbReference type="Pfam" id="PF21088"/>
    </source>
</evidence>
<dbReference type="Gene3D" id="1.10.287.1260">
    <property type="match status" value="1"/>
</dbReference>
<dbReference type="Pfam" id="PF00924">
    <property type="entry name" value="MS_channel_2nd"/>
    <property type="match status" value="1"/>
</dbReference>
<accession>A0A5B9Q2P7</accession>
<dbReference type="InterPro" id="IPR024393">
    <property type="entry name" value="MscS_porin"/>
</dbReference>
<dbReference type="SUPFAM" id="SSF82861">
    <property type="entry name" value="Mechanosensitive channel protein MscS (YggB), transmembrane region"/>
    <property type="match status" value="1"/>
</dbReference>
<feature type="compositionally biased region" description="Polar residues" evidence="8">
    <location>
        <begin position="1146"/>
        <end position="1160"/>
    </location>
</feature>
<feature type="transmembrane region" description="Helical" evidence="9">
    <location>
        <begin position="958"/>
        <end position="985"/>
    </location>
</feature>